<name>A0AAN6MWV4_9PEZI</name>
<keyword evidence="3" id="KW-1185">Reference proteome</keyword>
<organism evidence="2 3">
    <name type="scientific">Diplogelasinospora grovesii</name>
    <dbReference type="NCBI Taxonomy" id="303347"/>
    <lineage>
        <taxon>Eukaryota</taxon>
        <taxon>Fungi</taxon>
        <taxon>Dikarya</taxon>
        <taxon>Ascomycota</taxon>
        <taxon>Pezizomycotina</taxon>
        <taxon>Sordariomycetes</taxon>
        <taxon>Sordariomycetidae</taxon>
        <taxon>Sordariales</taxon>
        <taxon>Diplogelasinosporaceae</taxon>
        <taxon>Diplogelasinospora</taxon>
    </lineage>
</organism>
<proteinExistence type="predicted"/>
<dbReference type="EMBL" id="MU853980">
    <property type="protein sequence ID" value="KAK3934545.1"/>
    <property type="molecule type" value="Genomic_DNA"/>
</dbReference>
<sequence>MSRYQTSTRPTGSSALWFFKMCRPDLLTRTCQTSSAPEHPVQECPVQGPPILSLRSSRSFLSAIGRFISNLTTAVISAASFSSPSPQPPIGPEIPTSVPSETERNVEMATKYGLVIYKQGSRYSVELESATGERPSSSARDLDYHTTNDGWRESHRIRIEPELRSMVVMFGPESFGHWFASHLSDTEIRAHWPDIADQFFGWQDQYEVACETCQDPDEAVFSSIEDAVVWAIEGFLFACWLILQDGICKVGYYSGEGPEECTLRKENVDAVLNQFLGDMDALIRV</sequence>
<dbReference type="Proteomes" id="UP001303473">
    <property type="component" value="Unassembled WGS sequence"/>
</dbReference>
<protein>
    <submittedName>
        <fullName evidence="2">Uncharacterized protein</fullName>
    </submittedName>
</protein>
<gene>
    <name evidence="2" type="ORF">QBC46DRAFT_73881</name>
</gene>
<accession>A0AAN6MWV4</accession>
<comment type="caution">
    <text evidence="2">The sequence shown here is derived from an EMBL/GenBank/DDBJ whole genome shotgun (WGS) entry which is preliminary data.</text>
</comment>
<dbReference type="AlphaFoldDB" id="A0AAN6MWV4"/>
<reference evidence="3" key="1">
    <citation type="journal article" date="2023" name="Mol. Phylogenet. Evol.">
        <title>Genome-scale phylogeny and comparative genomics of the fungal order Sordariales.</title>
        <authorList>
            <person name="Hensen N."/>
            <person name="Bonometti L."/>
            <person name="Westerberg I."/>
            <person name="Brannstrom I.O."/>
            <person name="Guillou S."/>
            <person name="Cros-Aarteil S."/>
            <person name="Calhoun S."/>
            <person name="Haridas S."/>
            <person name="Kuo A."/>
            <person name="Mondo S."/>
            <person name="Pangilinan J."/>
            <person name="Riley R."/>
            <person name="LaButti K."/>
            <person name="Andreopoulos B."/>
            <person name="Lipzen A."/>
            <person name="Chen C."/>
            <person name="Yan M."/>
            <person name="Daum C."/>
            <person name="Ng V."/>
            <person name="Clum A."/>
            <person name="Steindorff A."/>
            <person name="Ohm R.A."/>
            <person name="Martin F."/>
            <person name="Silar P."/>
            <person name="Natvig D.O."/>
            <person name="Lalanne C."/>
            <person name="Gautier V."/>
            <person name="Ament-Velasquez S.L."/>
            <person name="Kruys A."/>
            <person name="Hutchinson M.I."/>
            <person name="Powell A.J."/>
            <person name="Barry K."/>
            <person name="Miller A.N."/>
            <person name="Grigoriev I.V."/>
            <person name="Debuchy R."/>
            <person name="Gladieux P."/>
            <person name="Hiltunen Thoren M."/>
            <person name="Johannesson H."/>
        </authorList>
    </citation>
    <scope>NUCLEOTIDE SEQUENCE [LARGE SCALE GENOMIC DNA]</scope>
    <source>
        <strain evidence="3">CBS 340.73</strain>
    </source>
</reference>
<evidence type="ECO:0000313" key="2">
    <source>
        <dbReference type="EMBL" id="KAK3934545.1"/>
    </source>
</evidence>
<evidence type="ECO:0000313" key="3">
    <source>
        <dbReference type="Proteomes" id="UP001303473"/>
    </source>
</evidence>
<feature type="region of interest" description="Disordered" evidence="1">
    <location>
        <begin position="80"/>
        <end position="100"/>
    </location>
</feature>
<evidence type="ECO:0000256" key="1">
    <source>
        <dbReference type="SAM" id="MobiDB-lite"/>
    </source>
</evidence>